<comment type="subunit">
    <text evidence="9">Interacts with the RNAP. Has a higher affinity for the core RNAP than for the holoenzyme. Its ATPase activity is stimulated by binding to RNAP.</text>
</comment>
<dbReference type="CDD" id="cd18793">
    <property type="entry name" value="SF2_C_SNF"/>
    <property type="match status" value="1"/>
</dbReference>
<dbReference type="GO" id="GO:0004386">
    <property type="term" value="F:helicase activity"/>
    <property type="evidence" value="ECO:0007669"/>
    <property type="project" value="UniProtKB-UniRule"/>
</dbReference>
<keyword evidence="4 9" id="KW-0067">ATP-binding</keyword>
<dbReference type="InterPro" id="IPR023949">
    <property type="entry name" value="Helicase_RapA"/>
</dbReference>
<keyword evidence="1 9" id="KW-0547">Nucleotide-binding</keyword>
<dbReference type="PANTHER" id="PTHR45766:SF6">
    <property type="entry name" value="SWI_SNF-RELATED MATRIX-ASSOCIATED ACTIN-DEPENDENT REGULATOR OF CHROMATIN SUBFAMILY A-LIKE PROTEIN 1"/>
    <property type="match status" value="1"/>
</dbReference>
<protein>
    <recommendedName>
        <fullName evidence="9">RNA polymerase-associated protein RapA</fullName>
        <ecNumber evidence="9">3.6.4.-</ecNumber>
    </recommendedName>
    <alternativeName>
        <fullName evidence="9">ATP-dependent helicase HepA</fullName>
    </alternativeName>
</protein>
<feature type="domain" description="Helicase ATP-binding" evidence="10">
    <location>
        <begin position="164"/>
        <end position="335"/>
    </location>
</feature>
<dbReference type="SMART" id="SM00490">
    <property type="entry name" value="HELICc"/>
    <property type="match status" value="1"/>
</dbReference>
<evidence type="ECO:0000256" key="4">
    <source>
        <dbReference type="ARBA" id="ARBA00022840"/>
    </source>
</evidence>
<keyword evidence="7 9" id="KW-0010">Activator</keyword>
<dbReference type="Gene3D" id="6.10.140.2230">
    <property type="match status" value="1"/>
</dbReference>
<dbReference type="Pfam" id="PF12137">
    <property type="entry name" value="RapA_C"/>
    <property type="match status" value="1"/>
</dbReference>
<keyword evidence="13" id="KW-1185">Reference proteome</keyword>
<dbReference type="Proteomes" id="UP000596063">
    <property type="component" value="Chromosome"/>
</dbReference>
<dbReference type="InterPro" id="IPR040766">
    <property type="entry name" value="Tudor_2_RapA"/>
</dbReference>
<keyword evidence="3 9" id="KW-0347">Helicase</keyword>
<dbReference type="Gene3D" id="3.40.50.300">
    <property type="entry name" value="P-loop containing nucleotide triphosphate hydrolases"/>
    <property type="match status" value="1"/>
</dbReference>
<dbReference type="PROSITE" id="PS51192">
    <property type="entry name" value="HELICASE_ATP_BIND_1"/>
    <property type="match status" value="1"/>
</dbReference>
<dbReference type="Pfam" id="PF18337">
    <property type="entry name" value="Tudor_RapA"/>
    <property type="match status" value="1"/>
</dbReference>
<dbReference type="CDD" id="cd18011">
    <property type="entry name" value="DEXDc_RapA"/>
    <property type="match status" value="1"/>
</dbReference>
<evidence type="ECO:0000256" key="7">
    <source>
        <dbReference type="ARBA" id="ARBA00023159"/>
    </source>
</evidence>
<evidence type="ECO:0000313" key="12">
    <source>
        <dbReference type="EMBL" id="QQD17007.1"/>
    </source>
</evidence>
<feature type="domain" description="Helicase C-terminal" evidence="11">
    <location>
        <begin position="468"/>
        <end position="640"/>
    </location>
</feature>
<dbReference type="NCBIfam" id="NF003426">
    <property type="entry name" value="PRK04914.1"/>
    <property type="match status" value="1"/>
</dbReference>
<dbReference type="Gene3D" id="2.30.30.930">
    <property type="match status" value="1"/>
</dbReference>
<reference evidence="12 13" key="1">
    <citation type="submission" date="2020-12" db="EMBL/GenBank/DDBJ databases">
        <authorList>
            <person name="Shan Y."/>
        </authorList>
    </citation>
    <scope>NUCLEOTIDE SEQUENCE [LARGE SCALE GENOMIC DNA]</scope>
    <source>
        <strain evidence="13">csc3.9</strain>
    </source>
</reference>
<evidence type="ECO:0000313" key="13">
    <source>
        <dbReference type="Proteomes" id="UP000596063"/>
    </source>
</evidence>
<feature type="short sequence motif" description="DEAH box" evidence="9">
    <location>
        <begin position="280"/>
        <end position="283"/>
    </location>
</feature>
<evidence type="ECO:0000256" key="8">
    <source>
        <dbReference type="ARBA" id="ARBA00023163"/>
    </source>
</evidence>
<dbReference type="InterPro" id="IPR014001">
    <property type="entry name" value="Helicase_ATP-bd"/>
</dbReference>
<dbReference type="InterPro" id="IPR049730">
    <property type="entry name" value="SNF2/RAD54-like_C"/>
</dbReference>
<dbReference type="KEGG" id="snan:I6N98_11515"/>
<keyword evidence="6 9" id="KW-0238">DNA-binding</keyword>
<dbReference type="SUPFAM" id="SSF52540">
    <property type="entry name" value="P-loop containing nucleoside triphosphate hydrolases"/>
    <property type="match status" value="2"/>
</dbReference>
<dbReference type="Gene3D" id="3.30.360.80">
    <property type="match status" value="1"/>
</dbReference>
<dbReference type="HAMAP" id="MF_01821">
    <property type="entry name" value="Helicase_RapA"/>
    <property type="match status" value="1"/>
</dbReference>
<organism evidence="12 13">
    <name type="scientific">Spongiibacter nanhainus</name>
    <dbReference type="NCBI Taxonomy" id="2794344"/>
    <lineage>
        <taxon>Bacteria</taxon>
        <taxon>Pseudomonadati</taxon>
        <taxon>Pseudomonadota</taxon>
        <taxon>Gammaproteobacteria</taxon>
        <taxon>Cellvibrionales</taxon>
        <taxon>Spongiibacteraceae</taxon>
        <taxon>Spongiibacter</taxon>
    </lineage>
</organism>
<dbReference type="GO" id="GO:0003677">
    <property type="term" value="F:DNA binding"/>
    <property type="evidence" value="ECO:0007669"/>
    <property type="project" value="UniProtKB-KW"/>
</dbReference>
<name>A0A7T4QYG5_9GAMM</name>
<dbReference type="SMART" id="SM00487">
    <property type="entry name" value="DEXDc"/>
    <property type="match status" value="1"/>
</dbReference>
<dbReference type="EMBL" id="CP066167">
    <property type="protein sequence ID" value="QQD17007.1"/>
    <property type="molecule type" value="Genomic_DNA"/>
</dbReference>
<dbReference type="InterPro" id="IPR038718">
    <property type="entry name" value="SNF2-like_sf"/>
</dbReference>
<dbReference type="GO" id="GO:0005524">
    <property type="term" value="F:ATP binding"/>
    <property type="evidence" value="ECO:0007669"/>
    <property type="project" value="UniProtKB-UniRule"/>
</dbReference>
<dbReference type="Pfam" id="PF00271">
    <property type="entry name" value="Helicase_C"/>
    <property type="match status" value="1"/>
</dbReference>
<evidence type="ECO:0000259" key="10">
    <source>
        <dbReference type="PROSITE" id="PS51192"/>
    </source>
</evidence>
<dbReference type="Gene3D" id="3.40.50.10810">
    <property type="entry name" value="Tandem AAA-ATPase domain"/>
    <property type="match status" value="1"/>
</dbReference>
<evidence type="ECO:0000256" key="5">
    <source>
        <dbReference type="ARBA" id="ARBA00023015"/>
    </source>
</evidence>
<dbReference type="GO" id="GO:0016817">
    <property type="term" value="F:hydrolase activity, acting on acid anhydrides"/>
    <property type="evidence" value="ECO:0007669"/>
    <property type="project" value="InterPro"/>
</dbReference>
<dbReference type="RefSeq" id="WP_198568509.1">
    <property type="nucleotide sequence ID" value="NZ_CP066167.1"/>
</dbReference>
<dbReference type="Gene3D" id="2.30.30.140">
    <property type="match status" value="1"/>
</dbReference>
<comment type="function">
    <text evidence="9">Transcription regulator that activates transcription by stimulating RNA polymerase (RNAP) recycling in case of stress conditions such as supercoiled DNA or high salt concentrations. Probably acts by releasing the RNAP, when it is trapped or immobilized on tightly supercoiled DNA. Does not activate transcription on linear DNA. Probably not involved in DNA repair.</text>
</comment>
<feature type="binding site" evidence="9">
    <location>
        <begin position="177"/>
        <end position="184"/>
    </location>
    <ligand>
        <name>ATP</name>
        <dbReference type="ChEBI" id="CHEBI:30616"/>
    </ligand>
</feature>
<sequence length="942" mass="106183">MSNTYIPGQRWISNPEPDLGLGIILEAKNRRVQIAFPAAEEERTYAADSAPLSRVQFQVGDEIDVPDQPALTVRSIEEHGGCLVYMAESAAGEQHPVPEQILSSVISLHTAKERLLAGQLDHHRRYALRVASLESHNRAVASEHFGLIGPRVQLLPHQFYIAEQACKREHPRLLLADEVGLGKTIEAGLILHRLTLQERVQRALIVVPDSLVHQWLVEMRRRFNLHFSVFDEERCAELEVDGDNPFVTTQLLICPLSWLLDEDRRRKQLLDAGWDMLIVDEAHHYHWQEDGEPDPAYGFLESLCEAINSVLLLTATPENTGIEGHFARLRLLDPARYPSLQQFRDEQQDYAAISELISELQQLEGAPSSSLEKSLQAYLDDDTVNELRSGDESAKQSAINALLDRFGTGRNLFRNSRHSVGGFPQRQLHEHPLDTPAQYRLLSTELDADQLLMPETVLGEDWLAEDPRVEWLEKWLLQNSDEKVLLICHHADTARDLELYLRLRRGFASSVFHEEMTLLERDRAAAYFADWEDGAQILLCSEIGSEGRNFQFAQHLVLFDLPLDADLLEQRIGRLDRIGQDGDVNIHVPYYTGTAMAGMLAWYRDALGLFNAPCPVASAVVQQFRSSLLDTLKNPEGDGFASLLDAAREQTQALEQSLRDGRNQLLELNSCRPEAAEQIAELTTPSQADTLPDYLEMLADQLGLDHEDHSEAAIILRPGEHMVGDLLRHLPEEGITGTFDRQRALSREDMAFFTWEHPLVREALELILSSDFGSASICTMQVKGLPAGTLLLEAFFNPSTQAPASLQLQRYVPGQSLRLLIDNKGRDIAAKVPHAKLNPLCHHVKKKMVPPLMREVRAPLAKMVKMAEQLAAERLDEWRQRASENLEAERSLERQRLAALVERNPAVDDEALAEFDRYSELGRDALARLQLDMVALRLAIVS</sequence>
<evidence type="ECO:0000256" key="6">
    <source>
        <dbReference type="ARBA" id="ARBA00023125"/>
    </source>
</evidence>
<evidence type="ECO:0000256" key="1">
    <source>
        <dbReference type="ARBA" id="ARBA00022741"/>
    </source>
</evidence>
<dbReference type="PROSITE" id="PS51194">
    <property type="entry name" value="HELICASE_CTER"/>
    <property type="match status" value="1"/>
</dbReference>
<comment type="similarity">
    <text evidence="9">Belongs to the SNF2/RAD54 helicase family. RapA subfamily.</text>
</comment>
<keyword evidence="2 9" id="KW-0378">Hydrolase</keyword>
<dbReference type="InterPro" id="IPR000330">
    <property type="entry name" value="SNF2_N"/>
</dbReference>
<evidence type="ECO:0000259" key="11">
    <source>
        <dbReference type="PROSITE" id="PS51194"/>
    </source>
</evidence>
<evidence type="ECO:0000256" key="3">
    <source>
        <dbReference type="ARBA" id="ARBA00022806"/>
    </source>
</evidence>
<dbReference type="InterPro" id="IPR022737">
    <property type="entry name" value="RapA_C"/>
</dbReference>
<dbReference type="Pfam" id="PF18339">
    <property type="entry name" value="Tudor_1_RapA"/>
    <property type="match status" value="1"/>
</dbReference>
<keyword evidence="5 9" id="KW-0805">Transcription regulation</keyword>
<dbReference type="InterPro" id="IPR057342">
    <property type="entry name" value="DEXDc_RapA"/>
</dbReference>
<dbReference type="InterPro" id="IPR040765">
    <property type="entry name" value="Tudor_1_RapA"/>
</dbReference>
<evidence type="ECO:0000256" key="2">
    <source>
        <dbReference type="ARBA" id="ARBA00022801"/>
    </source>
</evidence>
<dbReference type="InterPro" id="IPR001650">
    <property type="entry name" value="Helicase_C-like"/>
</dbReference>
<gene>
    <name evidence="9 12" type="primary">rapA</name>
    <name evidence="12" type="ORF">I6N98_11515</name>
</gene>
<dbReference type="AlphaFoldDB" id="A0A7T4QYG5"/>
<dbReference type="Gene3D" id="6.10.140.1500">
    <property type="match status" value="1"/>
</dbReference>
<dbReference type="InterPro" id="IPR027417">
    <property type="entry name" value="P-loop_NTPase"/>
</dbReference>
<accession>A0A7T4QYG5</accession>
<dbReference type="EC" id="3.6.4.-" evidence="9"/>
<dbReference type="PANTHER" id="PTHR45766">
    <property type="entry name" value="DNA ANNEALING HELICASE AND ENDONUCLEASE ZRANB3 FAMILY MEMBER"/>
    <property type="match status" value="1"/>
</dbReference>
<keyword evidence="8 9" id="KW-0804">Transcription</keyword>
<evidence type="ECO:0000256" key="9">
    <source>
        <dbReference type="HAMAP-Rule" id="MF_01821"/>
    </source>
</evidence>
<proteinExistence type="inferred from homology"/>
<dbReference type="GO" id="GO:0006355">
    <property type="term" value="P:regulation of DNA-templated transcription"/>
    <property type="evidence" value="ECO:0007669"/>
    <property type="project" value="UniProtKB-UniRule"/>
</dbReference>
<dbReference type="Pfam" id="PF00176">
    <property type="entry name" value="SNF2-rel_dom"/>
    <property type="match status" value="1"/>
</dbReference>